<gene>
    <name evidence="1" type="ORF">S06H3_12900</name>
</gene>
<dbReference type="AlphaFoldDB" id="X1KW68"/>
<proteinExistence type="predicted"/>
<reference evidence="1" key="1">
    <citation type="journal article" date="2014" name="Front. Microbiol.">
        <title>High frequency of phylogenetically diverse reductive dehalogenase-homologous genes in deep subseafloor sedimentary metagenomes.</title>
        <authorList>
            <person name="Kawai M."/>
            <person name="Futagami T."/>
            <person name="Toyoda A."/>
            <person name="Takaki Y."/>
            <person name="Nishi S."/>
            <person name="Hori S."/>
            <person name="Arai W."/>
            <person name="Tsubouchi T."/>
            <person name="Morono Y."/>
            <person name="Uchiyama I."/>
            <person name="Ito T."/>
            <person name="Fujiyama A."/>
            <person name="Inagaki F."/>
            <person name="Takami H."/>
        </authorList>
    </citation>
    <scope>NUCLEOTIDE SEQUENCE</scope>
    <source>
        <strain evidence="1">Expedition CK06-06</strain>
    </source>
</reference>
<sequence>MAEKLEAPTGTWIKEGVPLDTAVKQSRPAGTAVKADAPTASGILCGSTTICCGALNIGCGGGFWAVKSLVPMGVWTKLDAPT</sequence>
<evidence type="ECO:0000313" key="1">
    <source>
        <dbReference type="EMBL" id="GAI10933.1"/>
    </source>
</evidence>
<comment type="caution">
    <text evidence="1">The sequence shown here is derived from an EMBL/GenBank/DDBJ whole genome shotgun (WGS) entry which is preliminary data.</text>
</comment>
<accession>X1KW68</accession>
<organism evidence="1">
    <name type="scientific">marine sediment metagenome</name>
    <dbReference type="NCBI Taxonomy" id="412755"/>
    <lineage>
        <taxon>unclassified sequences</taxon>
        <taxon>metagenomes</taxon>
        <taxon>ecological metagenomes</taxon>
    </lineage>
</organism>
<dbReference type="EMBL" id="BARV01006300">
    <property type="protein sequence ID" value="GAI10933.1"/>
    <property type="molecule type" value="Genomic_DNA"/>
</dbReference>
<name>X1KW68_9ZZZZ</name>
<protein>
    <submittedName>
        <fullName evidence="1">Uncharacterized protein</fullName>
    </submittedName>
</protein>